<dbReference type="Proteomes" id="UP000245977">
    <property type="component" value="Chromosome"/>
</dbReference>
<dbReference type="Gene3D" id="1.10.443.10">
    <property type="entry name" value="Intergrase catalytic core"/>
    <property type="match status" value="1"/>
</dbReference>
<comment type="similarity">
    <text evidence="1">Belongs to the 'phage' integrase family.</text>
</comment>
<evidence type="ECO:0000256" key="4">
    <source>
        <dbReference type="ARBA" id="ARBA00023172"/>
    </source>
</evidence>
<dbReference type="OrthoDB" id="6819422at2"/>
<evidence type="ECO:0000313" key="6">
    <source>
        <dbReference type="EMBL" id="AWL27681.1"/>
    </source>
</evidence>
<dbReference type="Pfam" id="PF00589">
    <property type="entry name" value="Phage_integrase"/>
    <property type="match status" value="1"/>
</dbReference>
<gene>
    <name evidence="6" type="ORF">DJ533_03280</name>
</gene>
<keyword evidence="4" id="KW-0233">DNA recombination</keyword>
<dbReference type="InterPro" id="IPR011010">
    <property type="entry name" value="DNA_brk_join_enz"/>
</dbReference>
<name>A0A2S2F9N1_9GAMM</name>
<dbReference type="InterPro" id="IPR013762">
    <property type="entry name" value="Integrase-like_cat_sf"/>
</dbReference>
<protein>
    <submittedName>
        <fullName evidence="6">Tyrosine-type recombinase/integrase</fullName>
    </submittedName>
</protein>
<dbReference type="PANTHER" id="PTHR30349">
    <property type="entry name" value="PHAGE INTEGRASE-RELATED"/>
    <property type="match status" value="1"/>
</dbReference>
<dbReference type="PROSITE" id="PS51898">
    <property type="entry name" value="TYR_RECOMBINASE"/>
    <property type="match status" value="1"/>
</dbReference>
<reference evidence="6" key="1">
    <citation type="submission" date="2019-08" db="EMBL/GenBank/DDBJ databases">
        <title>The complete genome of Acinetobacter defluvii strain WCHAD010030.</title>
        <authorList>
            <person name="Hu Y."/>
            <person name="Qin J."/>
            <person name="Feng Y."/>
            <person name="Zong Z."/>
        </authorList>
    </citation>
    <scope>NUCLEOTIDE SEQUENCE</scope>
    <source>
        <strain evidence="6">WCHA30</strain>
    </source>
</reference>
<evidence type="ECO:0000256" key="2">
    <source>
        <dbReference type="ARBA" id="ARBA00022908"/>
    </source>
</evidence>
<accession>A0A2S2F9N1</accession>
<dbReference type="STRING" id="1871111.GCA_001704615_02108"/>
<dbReference type="GO" id="GO:0006310">
    <property type="term" value="P:DNA recombination"/>
    <property type="evidence" value="ECO:0007669"/>
    <property type="project" value="UniProtKB-KW"/>
</dbReference>
<keyword evidence="3" id="KW-0238">DNA-binding</keyword>
<evidence type="ECO:0000256" key="1">
    <source>
        <dbReference type="ARBA" id="ARBA00008857"/>
    </source>
</evidence>
<dbReference type="AlphaFoldDB" id="A0A2S2F9N1"/>
<dbReference type="InterPro" id="IPR050090">
    <property type="entry name" value="Tyrosine_recombinase_XerCD"/>
</dbReference>
<sequence>MKLIRTKFESGERYSLLVDDKGMPIWYPTLFATSKLRNSAKAPNTIEAHLNAIKLLIEWSHSSNIVLEEIFSAKQFLTTEQIEHLCIYLKEKKDKQIYEDFKRPKIQRKELHRAKIRNEESVSSSTAYIRISYVAKYIDWLAKQVISERNQIINSDISHSISRMVRSLKARRPTRSISSRNPKKGLADNQREIVLRIINPNSIDLPFSTETKERDSLIFEILYKTGIRLGELLSIKISDFNFQNNTLHIHRRHDDVYDPRLKQPVAKTFDRLLPISRKLAERTHDYILRERSQVVGANKHDFLFVTYKSGPYYGKPLSSSGLYKIINQVRESIDDLSDLTPHIFRHTWNDMFSEKVDEQGISEAEEEKLRSNLMGWAEGSGTSKTYTQRHIEKKAHQVSILLQKEIDDGINKNK</sequence>
<evidence type="ECO:0000313" key="7">
    <source>
        <dbReference type="Proteomes" id="UP000245977"/>
    </source>
</evidence>
<dbReference type="GO" id="GO:0015074">
    <property type="term" value="P:DNA integration"/>
    <property type="evidence" value="ECO:0007669"/>
    <property type="project" value="UniProtKB-KW"/>
</dbReference>
<dbReference type="EMBL" id="CP029397">
    <property type="protein sequence ID" value="AWL27681.1"/>
    <property type="molecule type" value="Genomic_DNA"/>
</dbReference>
<dbReference type="GO" id="GO:0003677">
    <property type="term" value="F:DNA binding"/>
    <property type="evidence" value="ECO:0007669"/>
    <property type="project" value="UniProtKB-KW"/>
</dbReference>
<dbReference type="PANTHER" id="PTHR30349:SF41">
    <property type="entry name" value="INTEGRASE_RECOMBINASE PROTEIN MJ0367-RELATED"/>
    <property type="match status" value="1"/>
</dbReference>
<keyword evidence="2" id="KW-0229">DNA integration</keyword>
<organism evidence="6 7">
    <name type="scientific">Acinetobacter defluvii</name>
    <dbReference type="NCBI Taxonomy" id="1871111"/>
    <lineage>
        <taxon>Bacteria</taxon>
        <taxon>Pseudomonadati</taxon>
        <taxon>Pseudomonadota</taxon>
        <taxon>Gammaproteobacteria</taxon>
        <taxon>Moraxellales</taxon>
        <taxon>Moraxellaceae</taxon>
        <taxon>Acinetobacter</taxon>
    </lineage>
</organism>
<dbReference type="InterPro" id="IPR002104">
    <property type="entry name" value="Integrase_catalytic"/>
</dbReference>
<dbReference type="KEGG" id="adv:DJ533_03280"/>
<evidence type="ECO:0000259" key="5">
    <source>
        <dbReference type="PROSITE" id="PS51898"/>
    </source>
</evidence>
<evidence type="ECO:0000256" key="3">
    <source>
        <dbReference type="ARBA" id="ARBA00023125"/>
    </source>
</evidence>
<keyword evidence="7" id="KW-1185">Reference proteome</keyword>
<dbReference type="SUPFAM" id="SSF56349">
    <property type="entry name" value="DNA breaking-rejoining enzymes"/>
    <property type="match status" value="1"/>
</dbReference>
<proteinExistence type="inferred from homology"/>
<feature type="domain" description="Tyr recombinase" evidence="5">
    <location>
        <begin position="180"/>
        <end position="402"/>
    </location>
</feature>